<feature type="transmembrane region" description="Helical" evidence="3">
    <location>
        <begin position="283"/>
        <end position="307"/>
    </location>
</feature>
<dbReference type="PROSITE" id="PS50011">
    <property type="entry name" value="PROTEIN_KINASE_DOM"/>
    <property type="match status" value="1"/>
</dbReference>
<evidence type="ECO:0000256" key="1">
    <source>
        <dbReference type="ARBA" id="ARBA00004479"/>
    </source>
</evidence>
<dbReference type="AlphaFoldDB" id="A0A3M6U965"/>
<evidence type="ECO:0000256" key="3">
    <source>
        <dbReference type="SAM" id="Phobius"/>
    </source>
</evidence>
<keyword evidence="3" id="KW-0812">Transmembrane</keyword>
<dbReference type="InterPro" id="IPR050122">
    <property type="entry name" value="RTK"/>
</dbReference>
<sequence>MREMIHFLPDPRPSLKTFDEESLKTKIHGNEAAADRWESITKCQRGFYKDSVGNAECVPCPENSASNTDRAGCTCKEGYYRSSNVADCEVVVKVLINITMVITSESCTDGKYDISSLLTRLEEVMEEAFAGRFAGFNGVQLKNDIRCGDTTVDLALKFNSKTKEQDVITVLRNAAKDGKLRDFNVSAMKRTRSQVDFDTGTTEAGTVTLPGSKCGRTTVNLALKFNSKTKEKDVIAVLRNAAKDEKLGDFNVSATKRTRSEADFDTRTTEAGTITLPGGAKGITFGAVVESITALAVAAGIFVFFLWKSRKRNSKNSNGSQSQQYMTLDEQNRSPSTTDAGRANCPEPSQSVTECASLYSSLRCWEIPTELVTVEKVAGKGAFGQVAKATVIGLQEIPKKTLVAVKMLKYNASESDRKGLLSELRLMKELDAHRHVIELLGCVTKSGPLMVLIEYVPYGDLLGYLRKSRGMNDTYFEDPDIKPQTNLILSIETLQLVMCWLERGKRVK</sequence>
<dbReference type="Pfam" id="PF07714">
    <property type="entry name" value="PK_Tyr_Ser-Thr"/>
    <property type="match status" value="1"/>
</dbReference>
<accession>A0A3M6U965</accession>
<comment type="subcellular location">
    <subcellularLocation>
        <location evidence="1">Membrane</location>
        <topology evidence="1">Single-pass type I membrane protein</topology>
    </subcellularLocation>
</comment>
<dbReference type="InterPro" id="IPR001245">
    <property type="entry name" value="Ser-Thr/Tyr_kinase_cat_dom"/>
</dbReference>
<keyword evidence="3" id="KW-0472">Membrane</keyword>
<dbReference type="PANTHER" id="PTHR24416:SF621">
    <property type="entry name" value="TYROSINE KINASE RECEPTOR CAD96CA"/>
    <property type="match status" value="1"/>
</dbReference>
<dbReference type="SMART" id="SM00219">
    <property type="entry name" value="TyrKc"/>
    <property type="match status" value="1"/>
</dbReference>
<dbReference type="GO" id="GO:0005524">
    <property type="term" value="F:ATP binding"/>
    <property type="evidence" value="ECO:0007669"/>
    <property type="project" value="InterPro"/>
</dbReference>
<dbReference type="GO" id="GO:0005886">
    <property type="term" value="C:plasma membrane"/>
    <property type="evidence" value="ECO:0007669"/>
    <property type="project" value="TreeGrafter"/>
</dbReference>
<protein>
    <recommendedName>
        <fullName evidence="4">Protein kinase domain-containing protein</fullName>
    </recommendedName>
</protein>
<dbReference type="EMBL" id="RCHS01002012">
    <property type="protein sequence ID" value="RMX49998.1"/>
    <property type="molecule type" value="Genomic_DNA"/>
</dbReference>
<dbReference type="Gene3D" id="3.30.200.20">
    <property type="entry name" value="Phosphorylase Kinase, domain 1"/>
    <property type="match status" value="1"/>
</dbReference>
<dbReference type="OrthoDB" id="5957862at2759"/>
<dbReference type="PANTHER" id="PTHR24416">
    <property type="entry name" value="TYROSINE-PROTEIN KINASE RECEPTOR"/>
    <property type="match status" value="1"/>
</dbReference>
<dbReference type="SUPFAM" id="SSF57184">
    <property type="entry name" value="Growth factor receptor domain"/>
    <property type="match status" value="1"/>
</dbReference>
<keyword evidence="3" id="KW-1133">Transmembrane helix</keyword>
<feature type="region of interest" description="Disordered" evidence="2">
    <location>
        <begin position="312"/>
        <end position="349"/>
    </location>
</feature>
<organism evidence="5 6">
    <name type="scientific">Pocillopora damicornis</name>
    <name type="common">Cauliflower coral</name>
    <name type="synonym">Millepora damicornis</name>
    <dbReference type="NCBI Taxonomy" id="46731"/>
    <lineage>
        <taxon>Eukaryota</taxon>
        <taxon>Metazoa</taxon>
        <taxon>Cnidaria</taxon>
        <taxon>Anthozoa</taxon>
        <taxon>Hexacorallia</taxon>
        <taxon>Scleractinia</taxon>
        <taxon>Astrocoeniina</taxon>
        <taxon>Pocilloporidae</taxon>
        <taxon>Pocillopora</taxon>
    </lineage>
</organism>
<evidence type="ECO:0000313" key="5">
    <source>
        <dbReference type="EMBL" id="RMX49998.1"/>
    </source>
</evidence>
<evidence type="ECO:0000259" key="4">
    <source>
        <dbReference type="PROSITE" id="PS50011"/>
    </source>
</evidence>
<evidence type="ECO:0000313" key="6">
    <source>
        <dbReference type="Proteomes" id="UP000275408"/>
    </source>
</evidence>
<proteinExistence type="predicted"/>
<dbReference type="GO" id="GO:0043235">
    <property type="term" value="C:receptor complex"/>
    <property type="evidence" value="ECO:0007669"/>
    <property type="project" value="TreeGrafter"/>
</dbReference>
<name>A0A3M6U965_POCDA</name>
<dbReference type="GO" id="GO:0004714">
    <property type="term" value="F:transmembrane receptor protein tyrosine kinase activity"/>
    <property type="evidence" value="ECO:0007669"/>
    <property type="project" value="TreeGrafter"/>
</dbReference>
<dbReference type="InterPro" id="IPR009030">
    <property type="entry name" value="Growth_fac_rcpt_cys_sf"/>
</dbReference>
<gene>
    <name evidence="5" type="ORF">pdam_00016664</name>
</gene>
<dbReference type="InterPro" id="IPR000719">
    <property type="entry name" value="Prot_kinase_dom"/>
</dbReference>
<feature type="domain" description="Protein kinase" evidence="4">
    <location>
        <begin position="372"/>
        <end position="508"/>
    </location>
</feature>
<keyword evidence="6" id="KW-1185">Reference proteome</keyword>
<feature type="compositionally biased region" description="Low complexity" evidence="2">
    <location>
        <begin position="315"/>
        <end position="324"/>
    </location>
</feature>
<dbReference type="InterPro" id="IPR020635">
    <property type="entry name" value="Tyr_kinase_cat_dom"/>
</dbReference>
<dbReference type="GO" id="GO:0007169">
    <property type="term" value="P:cell surface receptor protein tyrosine kinase signaling pathway"/>
    <property type="evidence" value="ECO:0007669"/>
    <property type="project" value="TreeGrafter"/>
</dbReference>
<dbReference type="Proteomes" id="UP000275408">
    <property type="component" value="Unassembled WGS sequence"/>
</dbReference>
<comment type="caution">
    <text evidence="5">The sequence shown here is derived from an EMBL/GenBank/DDBJ whole genome shotgun (WGS) entry which is preliminary data.</text>
</comment>
<dbReference type="Gene3D" id="2.10.50.10">
    <property type="entry name" value="Tumor Necrosis Factor Receptor, subunit A, domain 2"/>
    <property type="match status" value="1"/>
</dbReference>
<reference evidence="5 6" key="1">
    <citation type="journal article" date="2018" name="Sci. Rep.">
        <title>Comparative analysis of the Pocillopora damicornis genome highlights role of immune system in coral evolution.</title>
        <authorList>
            <person name="Cunning R."/>
            <person name="Bay R.A."/>
            <person name="Gillette P."/>
            <person name="Baker A.C."/>
            <person name="Traylor-Knowles N."/>
        </authorList>
    </citation>
    <scope>NUCLEOTIDE SEQUENCE [LARGE SCALE GENOMIC DNA]</scope>
    <source>
        <strain evidence="5">RSMAS</strain>
        <tissue evidence="5">Whole animal</tissue>
    </source>
</reference>
<dbReference type="InterPro" id="IPR011009">
    <property type="entry name" value="Kinase-like_dom_sf"/>
</dbReference>
<dbReference type="SUPFAM" id="SSF56112">
    <property type="entry name" value="Protein kinase-like (PK-like)"/>
    <property type="match status" value="1"/>
</dbReference>
<evidence type="ECO:0000256" key="2">
    <source>
        <dbReference type="SAM" id="MobiDB-lite"/>
    </source>
</evidence>